<dbReference type="InterPro" id="IPR027417">
    <property type="entry name" value="P-loop_NTPase"/>
</dbReference>
<dbReference type="PANTHER" id="PTHR30153">
    <property type="entry name" value="REPLICATIVE DNA HELICASE DNAB"/>
    <property type="match status" value="1"/>
</dbReference>
<comment type="similarity">
    <text evidence="1 12">Belongs to the helicase family. DnaB subfamily.</text>
</comment>
<evidence type="ECO:0000256" key="10">
    <source>
        <dbReference type="ARBA" id="ARBA00048954"/>
    </source>
</evidence>
<evidence type="ECO:0000256" key="2">
    <source>
        <dbReference type="ARBA" id="ARBA00022515"/>
    </source>
</evidence>
<evidence type="ECO:0000313" key="15">
    <source>
        <dbReference type="Proteomes" id="UP000526033"/>
    </source>
</evidence>
<evidence type="ECO:0000256" key="3">
    <source>
        <dbReference type="ARBA" id="ARBA00022705"/>
    </source>
</evidence>
<keyword evidence="8 12" id="KW-0238">DNA-binding</keyword>
<dbReference type="InterPro" id="IPR007693">
    <property type="entry name" value="DNA_helicase_DnaB-like_N"/>
</dbReference>
<dbReference type="NCBIfam" id="NF004384">
    <property type="entry name" value="PRK05748.1"/>
    <property type="match status" value="1"/>
</dbReference>
<evidence type="ECO:0000256" key="1">
    <source>
        <dbReference type="ARBA" id="ARBA00008428"/>
    </source>
</evidence>
<dbReference type="InterPro" id="IPR007692">
    <property type="entry name" value="DNA_helicase_DnaB"/>
</dbReference>
<dbReference type="SMART" id="SM00382">
    <property type="entry name" value="AAA"/>
    <property type="match status" value="1"/>
</dbReference>
<evidence type="ECO:0000256" key="4">
    <source>
        <dbReference type="ARBA" id="ARBA00022741"/>
    </source>
</evidence>
<name>A0A7X9DKF4_UNCKA</name>
<dbReference type="GO" id="GO:0016787">
    <property type="term" value="F:hydrolase activity"/>
    <property type="evidence" value="ECO:0007669"/>
    <property type="project" value="UniProtKB-KW"/>
</dbReference>
<protein>
    <recommendedName>
        <fullName evidence="11 12">Replicative DNA helicase</fullName>
        <ecNumber evidence="11 12">5.6.2.3</ecNumber>
    </recommendedName>
</protein>
<dbReference type="GO" id="GO:0005829">
    <property type="term" value="C:cytosol"/>
    <property type="evidence" value="ECO:0007669"/>
    <property type="project" value="TreeGrafter"/>
</dbReference>
<dbReference type="InterPro" id="IPR003593">
    <property type="entry name" value="AAA+_ATPase"/>
</dbReference>
<keyword evidence="9" id="KW-0413">Isomerase</keyword>
<dbReference type="InterPro" id="IPR007694">
    <property type="entry name" value="DNA_helicase_DnaB-like_C"/>
</dbReference>
<sequence>MSSKQVRSNDPMYVPPHDLEAEKSVLGALLLDKDSIVKVVEFLRPKHFYKEAHRIIFDAVLTLYEKREPADLITVPSQLKAINELENAGGVSYLTDLVNSVPTVANVETYAKIIKDASIKRSLISVAAEINELVFKESELSDLLDRSEQLLYSVSQDSVHQDFISIKETLEITFERLDELSKNKGELRGVPTGLKILDRMTSGLQRENLIILAARPSVGKSSLAMNIAQYAATTKKNGIAVFSLEMSREMIVDRLISSQAGIDNWRISTGNLEPEDFERYGIAAGELAEAPIFIDDTPGLGVLEMRTKARRLMLEHKIDLIVVDYLQLMKANKAESRVQEVSEISLGLKNLARELKVPVLALSQLSRAVEQRGGDKKPQLSDLRDSGSIEQDADLVMFLYRPNEDDRSNLKLNLAKHRNGPTGEIDLFFKGEYTKFYEVEKHE</sequence>
<dbReference type="AlphaFoldDB" id="A0A7X9DKF4"/>
<reference evidence="14 15" key="1">
    <citation type="journal article" date="2020" name="Biotechnol. Biofuels">
        <title>New insights from the biogas microbiome by comprehensive genome-resolved metagenomics of nearly 1600 species originating from multiple anaerobic digesters.</title>
        <authorList>
            <person name="Campanaro S."/>
            <person name="Treu L."/>
            <person name="Rodriguez-R L.M."/>
            <person name="Kovalovszki A."/>
            <person name="Ziels R.M."/>
            <person name="Maus I."/>
            <person name="Zhu X."/>
            <person name="Kougias P.G."/>
            <person name="Basile A."/>
            <person name="Luo G."/>
            <person name="Schluter A."/>
            <person name="Konstantinidis K.T."/>
            <person name="Angelidaki I."/>
        </authorList>
    </citation>
    <scope>NUCLEOTIDE SEQUENCE [LARGE SCALE GENOMIC DNA]</scope>
    <source>
        <strain evidence="14">AS27yjCOA_165</strain>
    </source>
</reference>
<evidence type="ECO:0000256" key="11">
    <source>
        <dbReference type="NCBIfam" id="TIGR00665"/>
    </source>
</evidence>
<evidence type="ECO:0000313" key="14">
    <source>
        <dbReference type="EMBL" id="NMB70052.1"/>
    </source>
</evidence>
<proteinExistence type="inferred from homology"/>
<comment type="function">
    <text evidence="12">The main replicative DNA helicase, it participates in initiation and elongation during chromosome replication. Travels ahead of the DNA replisome, separating dsDNA into templates for DNA synthesis. A processive ATP-dependent 5'-3' DNA helicase it has DNA-dependent ATPase activity.</text>
</comment>
<keyword evidence="7 12" id="KW-0067">ATP-binding</keyword>
<comment type="catalytic activity">
    <reaction evidence="10 12">
        <text>ATP + H2O = ADP + phosphate + H(+)</text>
        <dbReference type="Rhea" id="RHEA:13065"/>
        <dbReference type="ChEBI" id="CHEBI:15377"/>
        <dbReference type="ChEBI" id="CHEBI:15378"/>
        <dbReference type="ChEBI" id="CHEBI:30616"/>
        <dbReference type="ChEBI" id="CHEBI:43474"/>
        <dbReference type="ChEBI" id="CHEBI:456216"/>
        <dbReference type="EC" id="5.6.2.3"/>
    </reaction>
</comment>
<evidence type="ECO:0000256" key="12">
    <source>
        <dbReference type="RuleBase" id="RU362085"/>
    </source>
</evidence>
<dbReference type="PROSITE" id="PS51199">
    <property type="entry name" value="SF4_HELICASE"/>
    <property type="match status" value="1"/>
</dbReference>
<dbReference type="GO" id="GO:0006269">
    <property type="term" value="P:DNA replication, synthesis of primer"/>
    <property type="evidence" value="ECO:0007669"/>
    <property type="project" value="UniProtKB-UniRule"/>
</dbReference>
<feature type="domain" description="SF4 helicase" evidence="13">
    <location>
        <begin position="183"/>
        <end position="443"/>
    </location>
</feature>
<dbReference type="NCBIfam" id="TIGR00665">
    <property type="entry name" value="DnaB"/>
    <property type="match status" value="1"/>
</dbReference>
<comment type="caution">
    <text evidence="14">The sequence shown here is derived from an EMBL/GenBank/DDBJ whole genome shotgun (WGS) entry which is preliminary data.</text>
</comment>
<dbReference type="GO" id="GO:0005524">
    <property type="term" value="F:ATP binding"/>
    <property type="evidence" value="ECO:0007669"/>
    <property type="project" value="UniProtKB-UniRule"/>
</dbReference>
<dbReference type="SUPFAM" id="SSF52540">
    <property type="entry name" value="P-loop containing nucleoside triphosphate hydrolases"/>
    <property type="match status" value="1"/>
</dbReference>
<keyword evidence="4 12" id="KW-0547">Nucleotide-binding</keyword>
<dbReference type="CDD" id="cd00984">
    <property type="entry name" value="DnaB_C"/>
    <property type="match status" value="1"/>
</dbReference>
<dbReference type="Gene3D" id="3.40.50.300">
    <property type="entry name" value="P-loop containing nucleotide triphosphate hydrolases"/>
    <property type="match status" value="1"/>
</dbReference>
<dbReference type="Proteomes" id="UP000526033">
    <property type="component" value="Unassembled WGS sequence"/>
</dbReference>
<organism evidence="14 15">
    <name type="scientific">candidate division WWE3 bacterium</name>
    <dbReference type="NCBI Taxonomy" id="2053526"/>
    <lineage>
        <taxon>Bacteria</taxon>
        <taxon>Katanobacteria</taxon>
    </lineage>
</organism>
<dbReference type="EMBL" id="JAAZNL010000025">
    <property type="protein sequence ID" value="NMB70052.1"/>
    <property type="molecule type" value="Genomic_DNA"/>
</dbReference>
<keyword evidence="3 12" id="KW-0235">DNA replication</keyword>
<dbReference type="GO" id="GO:0043139">
    <property type="term" value="F:5'-3' DNA helicase activity"/>
    <property type="evidence" value="ECO:0007669"/>
    <property type="project" value="UniProtKB-EC"/>
</dbReference>
<dbReference type="GO" id="GO:1990077">
    <property type="term" value="C:primosome complex"/>
    <property type="evidence" value="ECO:0007669"/>
    <property type="project" value="UniProtKB-UniRule"/>
</dbReference>
<keyword evidence="6 12" id="KW-0347">Helicase</keyword>
<accession>A0A7X9DKF4</accession>
<evidence type="ECO:0000256" key="8">
    <source>
        <dbReference type="ARBA" id="ARBA00023125"/>
    </source>
</evidence>
<dbReference type="EC" id="5.6.2.3" evidence="11 12"/>
<evidence type="ECO:0000259" key="13">
    <source>
        <dbReference type="PROSITE" id="PS51199"/>
    </source>
</evidence>
<keyword evidence="5 12" id="KW-0378">Hydrolase</keyword>
<evidence type="ECO:0000256" key="9">
    <source>
        <dbReference type="ARBA" id="ARBA00023235"/>
    </source>
</evidence>
<dbReference type="FunFam" id="1.10.860.10:FF:000001">
    <property type="entry name" value="Replicative DNA helicase"/>
    <property type="match status" value="1"/>
</dbReference>
<evidence type="ECO:0000256" key="6">
    <source>
        <dbReference type="ARBA" id="ARBA00022806"/>
    </source>
</evidence>
<dbReference type="Pfam" id="PF03796">
    <property type="entry name" value="DnaB_C"/>
    <property type="match status" value="1"/>
</dbReference>
<dbReference type="Pfam" id="PF00772">
    <property type="entry name" value="DnaB"/>
    <property type="match status" value="1"/>
</dbReference>
<dbReference type="InterPro" id="IPR016136">
    <property type="entry name" value="DNA_helicase_N/primase_C"/>
</dbReference>
<dbReference type="GO" id="GO:0003677">
    <property type="term" value="F:DNA binding"/>
    <property type="evidence" value="ECO:0007669"/>
    <property type="project" value="UniProtKB-UniRule"/>
</dbReference>
<keyword evidence="2 12" id="KW-0639">Primosome</keyword>
<dbReference type="Gene3D" id="1.10.860.10">
    <property type="entry name" value="DNAb Helicase, Chain A"/>
    <property type="match status" value="1"/>
</dbReference>
<dbReference type="InterPro" id="IPR036185">
    <property type="entry name" value="DNA_heli_DnaB-like_N_sf"/>
</dbReference>
<evidence type="ECO:0000256" key="7">
    <source>
        <dbReference type="ARBA" id="ARBA00022840"/>
    </source>
</evidence>
<dbReference type="SUPFAM" id="SSF48024">
    <property type="entry name" value="N-terminal domain of DnaB helicase"/>
    <property type="match status" value="1"/>
</dbReference>
<evidence type="ECO:0000256" key="5">
    <source>
        <dbReference type="ARBA" id="ARBA00022801"/>
    </source>
</evidence>
<dbReference type="PANTHER" id="PTHR30153:SF2">
    <property type="entry name" value="REPLICATIVE DNA HELICASE"/>
    <property type="match status" value="1"/>
</dbReference>
<gene>
    <name evidence="14" type="primary">dnaB</name>
    <name evidence="14" type="ORF">GYA27_02520</name>
</gene>